<dbReference type="OrthoDB" id="437078at2759"/>
<evidence type="ECO:0000313" key="10">
    <source>
        <dbReference type="Proteomes" id="UP000030742"/>
    </source>
</evidence>
<evidence type="ECO:0000256" key="6">
    <source>
        <dbReference type="RuleBase" id="RU366049"/>
    </source>
</evidence>
<feature type="region of interest" description="Disordered" evidence="7">
    <location>
        <begin position="1"/>
        <end position="69"/>
    </location>
</feature>
<feature type="compositionally biased region" description="Acidic residues" evidence="7">
    <location>
        <begin position="17"/>
        <end position="27"/>
    </location>
</feature>
<proteinExistence type="inferred from homology"/>
<evidence type="ECO:0000256" key="4">
    <source>
        <dbReference type="ARBA" id="ARBA00023242"/>
    </source>
</evidence>
<organism evidence="9 10">
    <name type="scientific">Dendroctonus ponderosae</name>
    <name type="common">Mountain pine beetle</name>
    <dbReference type="NCBI Taxonomy" id="77166"/>
    <lineage>
        <taxon>Eukaryota</taxon>
        <taxon>Metazoa</taxon>
        <taxon>Ecdysozoa</taxon>
        <taxon>Arthropoda</taxon>
        <taxon>Hexapoda</taxon>
        <taxon>Insecta</taxon>
        <taxon>Pterygota</taxon>
        <taxon>Neoptera</taxon>
        <taxon>Endopterygota</taxon>
        <taxon>Coleoptera</taxon>
        <taxon>Polyphaga</taxon>
        <taxon>Cucujiformia</taxon>
        <taxon>Curculionidae</taxon>
        <taxon>Scolytinae</taxon>
        <taxon>Dendroctonus</taxon>
    </lineage>
</organism>
<name>U4UI54_DENPD</name>
<evidence type="ECO:0000256" key="1">
    <source>
        <dbReference type="ARBA" id="ARBA00004123"/>
    </source>
</evidence>
<dbReference type="InterPro" id="IPR012923">
    <property type="entry name" value="Csm3"/>
</dbReference>
<dbReference type="Proteomes" id="UP000030742">
    <property type="component" value="Unassembled WGS sequence"/>
</dbReference>
<evidence type="ECO:0000256" key="7">
    <source>
        <dbReference type="SAM" id="MobiDB-lite"/>
    </source>
</evidence>
<accession>U4UI54</accession>
<dbReference type="GO" id="GO:0043111">
    <property type="term" value="P:replication fork arrest"/>
    <property type="evidence" value="ECO:0007669"/>
    <property type="project" value="TreeGrafter"/>
</dbReference>
<dbReference type="AlphaFoldDB" id="U4UI54"/>
<dbReference type="GO" id="GO:0031298">
    <property type="term" value="C:replication fork protection complex"/>
    <property type="evidence" value="ECO:0007669"/>
    <property type="project" value="TreeGrafter"/>
</dbReference>
<dbReference type="InterPro" id="IPR040038">
    <property type="entry name" value="TIPIN/Csm3/Swi3"/>
</dbReference>
<dbReference type="GO" id="GO:0003677">
    <property type="term" value="F:DNA binding"/>
    <property type="evidence" value="ECO:0007669"/>
    <property type="project" value="TreeGrafter"/>
</dbReference>
<comment type="similarity">
    <text evidence="2 6">Belongs to the CSM3 family.</text>
</comment>
<feature type="region of interest" description="Disordered" evidence="7">
    <location>
        <begin position="342"/>
        <end position="385"/>
    </location>
</feature>
<comment type="function">
    <text evidence="6">Plays an important role in the control of DNA replication and the maintenance of replication fork stability.</text>
</comment>
<dbReference type="PANTHER" id="PTHR13220">
    <property type="entry name" value="TIMELESS INTERACTING-RELATED"/>
    <property type="match status" value="1"/>
</dbReference>
<dbReference type="Pfam" id="PF07962">
    <property type="entry name" value="Swi3"/>
    <property type="match status" value="1"/>
</dbReference>
<evidence type="ECO:0000256" key="2">
    <source>
        <dbReference type="ARBA" id="ARBA00006075"/>
    </source>
</evidence>
<feature type="compositionally biased region" description="Basic and acidic residues" evidence="7">
    <location>
        <begin position="291"/>
        <end position="300"/>
    </location>
</feature>
<feature type="domain" description="Chromosome segregation in meiosis protein 3" evidence="8">
    <location>
        <begin position="73"/>
        <end position="151"/>
    </location>
</feature>
<feature type="compositionally biased region" description="Basic and acidic residues" evidence="7">
    <location>
        <begin position="368"/>
        <end position="385"/>
    </location>
</feature>
<gene>
    <name evidence="9" type="ORF">D910_10952</name>
</gene>
<feature type="compositionally biased region" description="Polar residues" evidence="7">
    <location>
        <begin position="423"/>
        <end position="434"/>
    </location>
</feature>
<sequence length="467" mass="52597">MSSDEESISDKGRILSDIEDEQNDIEVVDAPQGAGEDENTEEVQRDETEGNEDGNGAKQVVQPKRVIKNPQPKLNAETLKGPKGIATLPSYFERVNFKGKGHEEQDLHAIIKTYEYWCHRLFPKFPFEACVDKLEKLGSKKSVQTHIKRIRFDLLVEEQENPIIDSSDEEMNVDGFVPIQSDEIDKQNKQFELLQAAPSINQPPLQLTEEQQNRIRLNKERAEKLRLEKLRKIRAKAEENLQISSQVLPGPSSAADKLQTDESEPEFDLESNAKGKSLLKKKSMQKLIKGANKEKHHNEDNSVVSIDGSSESNSEEAARVLENHASESINLSLGMDEDTIRDVRSSTILSPKRRRKKNVIESDDSDQEGEHTKADFGKNGLAEKHSNYFNGSSSKFRSISANIIDSDQSDDDIEMELLASKNLSLGTQTKQSSPRTREPIENSDFFIKAVRSSEDPDKENSPLDNQL</sequence>
<keyword evidence="4 6" id="KW-0539">Nucleus</keyword>
<dbReference type="STRING" id="77166.U4UI54"/>
<comment type="subcellular location">
    <subcellularLocation>
        <location evidence="1 6">Nucleus</location>
    </subcellularLocation>
</comment>
<keyword evidence="3 6" id="KW-0227">DNA damage</keyword>
<reference evidence="9 10" key="1">
    <citation type="journal article" date="2013" name="Genome Biol.">
        <title>Draft genome of the mountain pine beetle, Dendroctonus ponderosae Hopkins, a major forest pest.</title>
        <authorList>
            <person name="Keeling C.I."/>
            <person name="Yuen M.M."/>
            <person name="Liao N.Y."/>
            <person name="Docking T.R."/>
            <person name="Chan S.K."/>
            <person name="Taylor G.A."/>
            <person name="Palmquist D.L."/>
            <person name="Jackman S.D."/>
            <person name="Nguyen A."/>
            <person name="Li M."/>
            <person name="Henderson H."/>
            <person name="Janes J.K."/>
            <person name="Zhao Y."/>
            <person name="Pandoh P."/>
            <person name="Moore R."/>
            <person name="Sperling F.A."/>
            <person name="Huber D.P."/>
            <person name="Birol I."/>
            <person name="Jones S.J."/>
            <person name="Bohlmann J."/>
        </authorList>
    </citation>
    <scope>NUCLEOTIDE SEQUENCE</scope>
</reference>
<keyword evidence="5 6" id="KW-0131">Cell cycle</keyword>
<dbReference type="GO" id="GO:0000076">
    <property type="term" value="P:DNA replication checkpoint signaling"/>
    <property type="evidence" value="ECO:0007669"/>
    <property type="project" value="UniProtKB-UniRule"/>
</dbReference>
<dbReference type="EMBL" id="KB632367">
    <property type="protein sequence ID" value="ERL93664.1"/>
    <property type="molecule type" value="Genomic_DNA"/>
</dbReference>
<feature type="region of interest" description="Disordered" evidence="7">
    <location>
        <begin position="244"/>
        <end position="319"/>
    </location>
</feature>
<evidence type="ECO:0000313" key="9">
    <source>
        <dbReference type="EMBL" id="ERL93664.1"/>
    </source>
</evidence>
<evidence type="ECO:0000256" key="3">
    <source>
        <dbReference type="ARBA" id="ARBA00022763"/>
    </source>
</evidence>
<evidence type="ECO:0000259" key="8">
    <source>
        <dbReference type="Pfam" id="PF07962"/>
    </source>
</evidence>
<protein>
    <recommendedName>
        <fullName evidence="6">TIMELESS-interacting protein</fullName>
    </recommendedName>
</protein>
<dbReference type="GO" id="GO:0006974">
    <property type="term" value="P:DNA damage response"/>
    <property type="evidence" value="ECO:0007669"/>
    <property type="project" value="UniProtKB-KW"/>
</dbReference>
<dbReference type="PANTHER" id="PTHR13220:SF11">
    <property type="entry name" value="TIMELESS-INTERACTING PROTEIN"/>
    <property type="match status" value="1"/>
</dbReference>
<feature type="compositionally biased region" description="Polar residues" evidence="7">
    <location>
        <begin position="301"/>
        <end position="312"/>
    </location>
</feature>
<dbReference type="GO" id="GO:0031297">
    <property type="term" value="P:replication fork processing"/>
    <property type="evidence" value="ECO:0007669"/>
    <property type="project" value="UniProtKB-UniRule"/>
</dbReference>
<evidence type="ECO:0000256" key="5">
    <source>
        <dbReference type="ARBA" id="ARBA00023306"/>
    </source>
</evidence>
<feature type="region of interest" description="Disordered" evidence="7">
    <location>
        <begin position="423"/>
        <end position="443"/>
    </location>
</feature>